<comment type="subcellular location">
    <subcellularLocation>
        <location evidence="1">Vacuole membrane</location>
        <topology evidence="1">Lipid-anchor</topology>
    </subcellularLocation>
</comment>
<evidence type="ECO:0000256" key="3">
    <source>
        <dbReference type="ARBA" id="ARBA00022554"/>
    </source>
</evidence>
<evidence type="ECO:0000256" key="7">
    <source>
        <dbReference type="ARBA" id="ARBA00026209"/>
    </source>
</evidence>
<evidence type="ECO:0000256" key="8">
    <source>
        <dbReference type="PROSITE-ProRule" id="PRU00259"/>
    </source>
</evidence>
<keyword evidence="9" id="KW-0175">Coiled coil</keyword>
<keyword evidence="4" id="KW-0677">Repeat</keyword>
<keyword evidence="6" id="KW-0449">Lipoprotein</keyword>
<dbReference type="PANTHER" id="PTHR47249">
    <property type="entry name" value="VACUOLAR PROTEIN 8"/>
    <property type="match status" value="1"/>
</dbReference>
<keyword evidence="5 10" id="KW-0472">Membrane</keyword>
<gene>
    <name evidence="11" type="ORF">ERUC_LOCUS18697</name>
</gene>
<evidence type="ECO:0000256" key="5">
    <source>
        <dbReference type="ARBA" id="ARBA00023136"/>
    </source>
</evidence>
<dbReference type="Pfam" id="PF00514">
    <property type="entry name" value="Arm"/>
    <property type="match status" value="1"/>
</dbReference>
<dbReference type="InterPro" id="IPR016024">
    <property type="entry name" value="ARM-type_fold"/>
</dbReference>
<dbReference type="SMART" id="SM00185">
    <property type="entry name" value="ARM"/>
    <property type="match status" value="3"/>
</dbReference>
<dbReference type="AlphaFoldDB" id="A0ABC8K2H5"/>
<evidence type="ECO:0000313" key="11">
    <source>
        <dbReference type="EMBL" id="CAH8352618.1"/>
    </source>
</evidence>
<evidence type="ECO:0000256" key="2">
    <source>
        <dbReference type="ARBA" id="ARBA00005462"/>
    </source>
</evidence>
<evidence type="ECO:0000256" key="4">
    <source>
        <dbReference type="ARBA" id="ARBA00022737"/>
    </source>
</evidence>
<evidence type="ECO:0000313" key="12">
    <source>
        <dbReference type="Proteomes" id="UP001642260"/>
    </source>
</evidence>
<organism evidence="11 12">
    <name type="scientific">Eruca vesicaria subsp. sativa</name>
    <name type="common">Garden rocket</name>
    <name type="synonym">Eruca sativa</name>
    <dbReference type="NCBI Taxonomy" id="29727"/>
    <lineage>
        <taxon>Eukaryota</taxon>
        <taxon>Viridiplantae</taxon>
        <taxon>Streptophyta</taxon>
        <taxon>Embryophyta</taxon>
        <taxon>Tracheophyta</taxon>
        <taxon>Spermatophyta</taxon>
        <taxon>Magnoliopsida</taxon>
        <taxon>eudicotyledons</taxon>
        <taxon>Gunneridae</taxon>
        <taxon>Pentapetalae</taxon>
        <taxon>rosids</taxon>
        <taxon>malvids</taxon>
        <taxon>Brassicales</taxon>
        <taxon>Brassicaceae</taxon>
        <taxon>Brassiceae</taxon>
        <taxon>Eruca</taxon>
    </lineage>
</organism>
<dbReference type="Gene3D" id="1.25.10.10">
    <property type="entry name" value="Leucine-rich Repeat Variant"/>
    <property type="match status" value="1"/>
</dbReference>
<keyword evidence="3" id="KW-0926">Vacuole</keyword>
<reference evidence="11 12" key="1">
    <citation type="submission" date="2022-03" db="EMBL/GenBank/DDBJ databases">
        <authorList>
            <person name="Macdonald S."/>
            <person name="Ahmed S."/>
            <person name="Newling K."/>
        </authorList>
    </citation>
    <scope>NUCLEOTIDE SEQUENCE [LARGE SCALE GENOMIC DNA]</scope>
</reference>
<feature type="repeat" description="ARM" evidence="8">
    <location>
        <begin position="221"/>
        <end position="264"/>
    </location>
</feature>
<sequence>MVKLKEEIDHESWCQKIEAQVYHLTAEVERQTKLRESEKHELEKRLRECENTLAEAEKNSVTRFKRVEDDATYRYESKIAKLQKELEDEHARSNSAEEKLRQIKGIISDGEASSQLLQKFMQELSQIYDSIEELQRDKPVKGDIPNGSSESGVHIDLQRLQELEKSLSDPRANIARLCEEGIYTYFFLIKSEDVKVQSMAIEVVASLAGEKSIQVNIAKEGGVEALLMHLQSSQNSKIQKAASCAIANLAMDEKNQHLIMNKGGAKLLAKMVTKTDDPQILRMVAGALANLCGNDRLLEQLKEEGCIKALLTMAQSGNLSIIAQVARGMANFANCEIHEINQGRRKGRSRLMEEGILEWLTSNSHIDSASIQNNIDLALCRLAQNEENDNDFISTGSMAEIVRISVESSRDDLRSITRLILESSPYRNQGEKLRLSQNTSDRRLCVVAFYLILFSFSLLTIMNGFLDVSIS</sequence>
<keyword evidence="12" id="KW-1185">Reference proteome</keyword>
<feature type="coiled-coil region" evidence="9">
    <location>
        <begin position="39"/>
        <end position="137"/>
    </location>
</feature>
<evidence type="ECO:0000256" key="6">
    <source>
        <dbReference type="ARBA" id="ARBA00023288"/>
    </source>
</evidence>
<comment type="caution">
    <text evidence="11">The sequence shown here is derived from an EMBL/GenBank/DDBJ whole genome shotgun (WGS) entry which is preliminary data.</text>
</comment>
<dbReference type="InterPro" id="IPR011989">
    <property type="entry name" value="ARM-like"/>
</dbReference>
<dbReference type="InterPro" id="IPR045156">
    <property type="entry name" value="Vac8"/>
</dbReference>
<dbReference type="PROSITE" id="PS50176">
    <property type="entry name" value="ARM_REPEAT"/>
    <property type="match status" value="1"/>
</dbReference>
<name>A0ABC8K2H5_ERUVS</name>
<dbReference type="GO" id="GO:0005774">
    <property type="term" value="C:vacuolar membrane"/>
    <property type="evidence" value="ECO:0007669"/>
    <property type="project" value="UniProtKB-SubCell"/>
</dbReference>
<dbReference type="Proteomes" id="UP001642260">
    <property type="component" value="Unassembled WGS sequence"/>
</dbReference>
<keyword evidence="10" id="KW-0812">Transmembrane</keyword>
<protein>
    <recommendedName>
        <fullName evidence="7">Vacuolar protein 8</fullName>
    </recommendedName>
</protein>
<proteinExistence type="inferred from homology"/>
<evidence type="ECO:0000256" key="1">
    <source>
        <dbReference type="ARBA" id="ARBA00004592"/>
    </source>
</evidence>
<evidence type="ECO:0000256" key="10">
    <source>
        <dbReference type="SAM" id="Phobius"/>
    </source>
</evidence>
<dbReference type="EMBL" id="CAKOAT010175711">
    <property type="protein sequence ID" value="CAH8352618.1"/>
    <property type="molecule type" value="Genomic_DNA"/>
</dbReference>
<dbReference type="SUPFAM" id="SSF48371">
    <property type="entry name" value="ARM repeat"/>
    <property type="match status" value="1"/>
</dbReference>
<dbReference type="InterPro" id="IPR000225">
    <property type="entry name" value="Armadillo"/>
</dbReference>
<accession>A0ABC8K2H5</accession>
<dbReference type="PANTHER" id="PTHR47249:SF1">
    <property type="entry name" value="VACUOLAR PROTEIN 8"/>
    <property type="match status" value="1"/>
</dbReference>
<comment type="similarity">
    <text evidence="2">Belongs to the beta-catenin family.</text>
</comment>
<keyword evidence="10" id="KW-1133">Transmembrane helix</keyword>
<feature type="transmembrane region" description="Helical" evidence="10">
    <location>
        <begin position="444"/>
        <end position="466"/>
    </location>
</feature>
<evidence type="ECO:0000256" key="9">
    <source>
        <dbReference type="SAM" id="Coils"/>
    </source>
</evidence>